<evidence type="ECO:0000313" key="1">
    <source>
        <dbReference type="EMBL" id="MBE9217883.1"/>
    </source>
</evidence>
<accession>A0ACC5PX97</accession>
<dbReference type="EMBL" id="JADEWF010000007">
    <property type="protein sequence ID" value="MBE9217883.1"/>
    <property type="molecule type" value="Genomic_DNA"/>
</dbReference>
<proteinExistence type="predicted"/>
<keyword evidence="2" id="KW-1185">Reference proteome</keyword>
<sequence length="207" mass="23835">MKLIIVRHGETEWNVQNKATGQLDSPLTPKGIRQAYAIADRLRRLSFTSFYSSELGRAVQTANIIAEVCGKKVMIDPQLREWNMGIFQGLTVSEMHQKFPQERQDYERIGYEYVIPEGESLRQCRDRAFRVMNAIAQRHPDETVVVITHGCVLMGFFEMVLGLPPGNSWRFQLYNANICTFEYVNGCWSLIVWNDVSHLEQMETVTA</sequence>
<evidence type="ECO:0000313" key="2">
    <source>
        <dbReference type="Proteomes" id="UP000597867"/>
    </source>
</evidence>
<comment type="caution">
    <text evidence="1">The sequence shown here is derived from an EMBL/GenBank/DDBJ whole genome shotgun (WGS) entry which is preliminary data.</text>
</comment>
<protein>
    <submittedName>
        <fullName evidence="1">Histidine phosphatase family protein</fullName>
    </submittedName>
</protein>
<gene>
    <name evidence="1" type="ORF">IQ222_03535</name>
</gene>
<reference evidence="1" key="1">
    <citation type="submission" date="2020-10" db="EMBL/GenBank/DDBJ databases">
        <authorList>
            <person name="Castelo-Branco R."/>
            <person name="Eusebio N."/>
            <person name="Adriana R."/>
            <person name="Vieira A."/>
            <person name="Brugerolle De Fraissinette N."/>
            <person name="Rezende De Castro R."/>
            <person name="Schneider M.P."/>
            <person name="Vasconcelos V."/>
            <person name="Leao P.N."/>
        </authorList>
    </citation>
    <scope>NUCLEOTIDE SEQUENCE</scope>
    <source>
        <strain evidence="1">LEGE 04289</strain>
    </source>
</reference>
<organism evidence="1 2">
    <name type="scientific">Dolichospermum flos-aquae LEGE 04289</name>
    <dbReference type="NCBI Taxonomy" id="1828708"/>
    <lineage>
        <taxon>Bacteria</taxon>
        <taxon>Bacillati</taxon>
        <taxon>Cyanobacteriota</taxon>
        <taxon>Cyanophyceae</taxon>
        <taxon>Nostocales</taxon>
        <taxon>Aphanizomenonaceae</taxon>
        <taxon>Dolichospermum</taxon>
    </lineage>
</organism>
<dbReference type="Proteomes" id="UP000597867">
    <property type="component" value="Unassembled WGS sequence"/>
</dbReference>
<name>A0ACC5PX97_DOLFA</name>